<evidence type="ECO:0000313" key="6">
    <source>
        <dbReference type="Xenbase" id="XB-GENE-6253947"/>
    </source>
</evidence>
<feature type="compositionally biased region" description="Basic and acidic residues" evidence="2">
    <location>
        <begin position="195"/>
        <end position="210"/>
    </location>
</feature>
<organism evidence="4 5">
    <name type="scientific">Xenopus laevis</name>
    <name type="common">African clawed frog</name>
    <dbReference type="NCBI Taxonomy" id="8355"/>
    <lineage>
        <taxon>Eukaryota</taxon>
        <taxon>Metazoa</taxon>
        <taxon>Chordata</taxon>
        <taxon>Craniata</taxon>
        <taxon>Vertebrata</taxon>
        <taxon>Euteleostomi</taxon>
        <taxon>Amphibia</taxon>
        <taxon>Batrachia</taxon>
        <taxon>Anura</taxon>
        <taxon>Pipoidea</taxon>
        <taxon>Pipidae</taxon>
        <taxon>Xenopodinae</taxon>
        <taxon>Xenopus</taxon>
        <taxon>Xenopus</taxon>
    </lineage>
</organism>
<dbReference type="RefSeq" id="XP_018089387.1">
    <property type="nucleotide sequence ID" value="XM_018233898.2"/>
</dbReference>
<accession>A0A8J0TQ75</accession>
<dbReference type="PROSITE" id="PS50189">
    <property type="entry name" value="NTR"/>
    <property type="match status" value="1"/>
</dbReference>
<evidence type="ECO:0000313" key="4">
    <source>
        <dbReference type="Proteomes" id="UP000186698"/>
    </source>
</evidence>
<dbReference type="GeneID" id="100049720"/>
<reference evidence="5" key="1">
    <citation type="submission" date="2025-08" db="UniProtKB">
        <authorList>
            <consortium name="RefSeq"/>
        </authorList>
    </citation>
    <scope>IDENTIFICATION</scope>
    <source>
        <strain evidence="5">J_2021</strain>
        <tissue evidence="5">Erythrocytes</tissue>
    </source>
</reference>
<proteinExistence type="predicted"/>
<dbReference type="OrthoDB" id="9388635at2759"/>
<dbReference type="AlphaFoldDB" id="A0A8J0TQ75"/>
<evidence type="ECO:0000256" key="2">
    <source>
        <dbReference type="SAM" id="MobiDB-lite"/>
    </source>
</evidence>
<dbReference type="PANTHER" id="PTHR35967:SF1">
    <property type="entry name" value="UPF0450 PROTEIN C17ORF58"/>
    <property type="match status" value="1"/>
</dbReference>
<feature type="region of interest" description="Disordered" evidence="2">
    <location>
        <begin position="177"/>
        <end position="210"/>
    </location>
</feature>
<keyword evidence="4" id="KW-1185">Reference proteome</keyword>
<dbReference type="InterPro" id="IPR001134">
    <property type="entry name" value="Netrin_domain"/>
</dbReference>
<protein>
    <submittedName>
        <fullName evidence="5">UPF0450 protein C17orf58 homolog isoform X2</fullName>
    </submittedName>
</protein>
<dbReference type="InterPro" id="IPR008993">
    <property type="entry name" value="TIMP-like_OB-fold"/>
</dbReference>
<evidence type="ECO:0000313" key="5">
    <source>
        <dbReference type="RefSeq" id="XP_018089387.1"/>
    </source>
</evidence>
<dbReference type="CTD" id="100049720"/>
<dbReference type="SUPFAM" id="SSF50242">
    <property type="entry name" value="TIMP-like"/>
    <property type="match status" value="1"/>
</dbReference>
<feature type="region of interest" description="Disordered" evidence="2">
    <location>
        <begin position="91"/>
        <end position="111"/>
    </location>
</feature>
<keyword evidence="1" id="KW-1015">Disulfide bond</keyword>
<dbReference type="PANTHER" id="PTHR35967">
    <property type="entry name" value="UPF0450 PROTEIN C17ORF58"/>
    <property type="match status" value="1"/>
</dbReference>
<name>A0A8J0TQ75_XENLA</name>
<dbReference type="AGR" id="Xenbase:XB-GENE-6253947"/>
<sequence length="394" mass="44026">MSLGKGELSLSQLLNLTLGRMIPALTVPLLFLCATSASPAAGRGDPKSKLIPSTTKGTHAIAKPTPSQAALRHLMVPADNFGLEMLTDHQRTRATHPQRQGQDLALPDKTRAKTKVTLDNNTGPRKVNSLSNREALAGAQPEGRNFIPSFFGNSKVHQDRSQLSSYFQLHTKSSSLTASQNLQGRKYSRNNDYGSMDHESNRPGKMNPHREEEVVSNSTKPAWVINRQPSSVLFQRPAFRKGFDNKEMCIAECHRDKDEREAYCNSDFAVNGIVQDMESVGKESRLLTLLVSSDGLYKMNRLYISPDGFFFKVKILVTDTLNCHKPCLDFKPGVRYIIMGQIYHKRIIFPQAMQHLLGGRLRAGDGFIKSSSYVQRFNRKRGRKVLAAAHSKCR</sequence>
<feature type="domain" description="NTR" evidence="3">
    <location>
        <begin position="249"/>
        <end position="393"/>
    </location>
</feature>
<gene>
    <name evidence="6" type="primary">c9_10h17orf58.L</name>
    <name evidence="5" type="synonym">c17orf58</name>
    <name evidence="5" type="synonym">c17orf58.L</name>
</gene>
<evidence type="ECO:0000259" key="3">
    <source>
        <dbReference type="PROSITE" id="PS50189"/>
    </source>
</evidence>
<evidence type="ECO:0000256" key="1">
    <source>
        <dbReference type="ARBA" id="ARBA00023157"/>
    </source>
</evidence>
<feature type="region of interest" description="Disordered" evidence="2">
    <location>
        <begin position="38"/>
        <end position="61"/>
    </location>
</feature>
<dbReference type="Gene3D" id="2.40.50.120">
    <property type="match status" value="1"/>
</dbReference>
<dbReference type="Xenbase" id="XB-GENE-6253947">
    <property type="gene designation" value="c9_10h17orf58.L"/>
</dbReference>
<dbReference type="Proteomes" id="UP000186698">
    <property type="component" value="Chromosome 9_10L"/>
</dbReference>